<dbReference type="EMBL" id="AWVF01000324">
    <property type="protein sequence ID" value="ERJ91215.1"/>
    <property type="molecule type" value="Genomic_DNA"/>
</dbReference>
<dbReference type="AlphaFoldDB" id="U2KGJ0"/>
<feature type="transmembrane region" description="Helical" evidence="6">
    <location>
        <begin position="42"/>
        <end position="60"/>
    </location>
</feature>
<evidence type="ECO:0000256" key="4">
    <source>
        <dbReference type="ARBA" id="ARBA00022989"/>
    </source>
</evidence>
<dbReference type="InterPro" id="IPR001182">
    <property type="entry name" value="FtsW/RodA"/>
</dbReference>
<evidence type="ECO:0000313" key="8">
    <source>
        <dbReference type="Proteomes" id="UP000016662"/>
    </source>
</evidence>
<evidence type="ECO:0000256" key="2">
    <source>
        <dbReference type="ARBA" id="ARBA00022692"/>
    </source>
</evidence>
<feature type="transmembrane region" description="Helical" evidence="6">
    <location>
        <begin position="138"/>
        <end position="155"/>
    </location>
</feature>
<dbReference type="OrthoDB" id="9812661at2"/>
<dbReference type="GO" id="GO:0008360">
    <property type="term" value="P:regulation of cell shape"/>
    <property type="evidence" value="ECO:0007669"/>
    <property type="project" value="UniProtKB-KW"/>
</dbReference>
<dbReference type="GO" id="GO:0015648">
    <property type="term" value="F:lipid-linked peptidoglycan transporter activity"/>
    <property type="evidence" value="ECO:0007669"/>
    <property type="project" value="TreeGrafter"/>
</dbReference>
<feature type="transmembrane region" description="Helical" evidence="6">
    <location>
        <begin position="185"/>
        <end position="203"/>
    </location>
</feature>
<feature type="transmembrane region" description="Helical" evidence="6">
    <location>
        <begin position="12"/>
        <end position="30"/>
    </location>
</feature>
<feature type="transmembrane region" description="Helical" evidence="6">
    <location>
        <begin position="338"/>
        <end position="360"/>
    </location>
</feature>
<reference evidence="7 8" key="1">
    <citation type="submission" date="2013-07" db="EMBL/GenBank/DDBJ databases">
        <authorList>
            <person name="Weinstock G."/>
            <person name="Sodergren E."/>
            <person name="Wylie T."/>
            <person name="Fulton L."/>
            <person name="Fulton R."/>
            <person name="Fronick C."/>
            <person name="O'Laughlin M."/>
            <person name="Godfrey J."/>
            <person name="Miner T."/>
            <person name="Herter B."/>
            <person name="Appelbaum E."/>
            <person name="Cordes M."/>
            <person name="Lek S."/>
            <person name="Wollam A."/>
            <person name="Pepin K.H."/>
            <person name="Palsikar V.B."/>
            <person name="Mitreva M."/>
            <person name="Wilson R.K."/>
        </authorList>
    </citation>
    <scope>NUCLEOTIDE SEQUENCE [LARGE SCALE GENOMIC DNA]</scope>
    <source>
        <strain evidence="7 8">ATCC 27760</strain>
    </source>
</reference>
<dbReference type="GO" id="GO:0032153">
    <property type="term" value="C:cell division site"/>
    <property type="evidence" value="ECO:0007669"/>
    <property type="project" value="TreeGrafter"/>
</dbReference>
<dbReference type="GO" id="GO:0005886">
    <property type="term" value="C:plasma membrane"/>
    <property type="evidence" value="ECO:0007669"/>
    <property type="project" value="TreeGrafter"/>
</dbReference>
<protein>
    <submittedName>
        <fullName evidence="7">Cell cycle protein, FtsW/RodA/SpoVE family</fullName>
    </submittedName>
</protein>
<comment type="caution">
    <text evidence="7">The sequence shown here is derived from an EMBL/GenBank/DDBJ whole genome shotgun (WGS) entry which is preliminary data.</text>
</comment>
<proteinExistence type="predicted"/>
<feature type="transmembrane region" description="Helical" evidence="6">
    <location>
        <begin position="102"/>
        <end position="126"/>
    </location>
</feature>
<dbReference type="HOGENOM" id="CLU_029243_2_1_9"/>
<keyword evidence="2 6" id="KW-0812">Transmembrane</keyword>
<dbReference type="GO" id="GO:0051301">
    <property type="term" value="P:cell division"/>
    <property type="evidence" value="ECO:0007669"/>
    <property type="project" value="InterPro"/>
</dbReference>
<dbReference type="eggNOG" id="COG0772">
    <property type="taxonomic scope" value="Bacteria"/>
</dbReference>
<accession>U2KGJ0</accession>
<dbReference type="Pfam" id="PF01098">
    <property type="entry name" value="FTSW_RODA_SPOVE"/>
    <property type="match status" value="1"/>
</dbReference>
<feature type="transmembrane region" description="Helical" evidence="6">
    <location>
        <begin position="161"/>
        <end position="178"/>
    </location>
</feature>
<organism evidence="7 8">
    <name type="scientific">Ruminococcus callidus ATCC 27760</name>
    <dbReference type="NCBI Taxonomy" id="411473"/>
    <lineage>
        <taxon>Bacteria</taxon>
        <taxon>Bacillati</taxon>
        <taxon>Bacillota</taxon>
        <taxon>Clostridia</taxon>
        <taxon>Eubacteriales</taxon>
        <taxon>Oscillospiraceae</taxon>
        <taxon>Ruminococcus</taxon>
    </lineage>
</organism>
<dbReference type="PATRIC" id="fig|411473.3.peg.2215"/>
<feature type="transmembrane region" description="Helical" evidence="6">
    <location>
        <begin position="305"/>
        <end position="326"/>
    </location>
</feature>
<evidence type="ECO:0000256" key="1">
    <source>
        <dbReference type="ARBA" id="ARBA00004141"/>
    </source>
</evidence>
<feature type="transmembrane region" description="Helical" evidence="6">
    <location>
        <begin position="271"/>
        <end position="293"/>
    </location>
</feature>
<feature type="transmembrane region" description="Helical" evidence="6">
    <location>
        <begin position="72"/>
        <end position="90"/>
    </location>
</feature>
<evidence type="ECO:0000256" key="5">
    <source>
        <dbReference type="ARBA" id="ARBA00023136"/>
    </source>
</evidence>
<sequence>MVYWRRLDKPLILAALLCSVLSIILLYSIWQNHIISSVGSSYYRTQLLSCGLGLACLLVLSAIDYHKLVRLWFLYAPVALVLTLLTFTALGHKRAGADDQAWLNLGFIQFQPSEVLKLAFILTFSLHLAKDESNMNKPLHMLLLCVHGAIPTGLIALQGDYGTAIVFAVVFLGMLFAAKISWKYVLAFLIAIPLALVAAWNFILGDTHKKRILVLLHPGTDPENIEYQQDRGLEALSNGKIFGVGLHAGKENYVSVPEIHNDFMFAQVGQALGFVGAVAVVLVLIFLCLKVLYDGFNTKDKMGMFLCTGVFCMLFIHCVMNIGMVLKVAPVIGVPLPFISAGGTATVSMYVALGLVVSAYGHNEKKYRVFE</sequence>
<evidence type="ECO:0000256" key="3">
    <source>
        <dbReference type="ARBA" id="ARBA00022960"/>
    </source>
</evidence>
<keyword evidence="3" id="KW-0133">Cell shape</keyword>
<name>U2KGJ0_9FIRM</name>
<keyword evidence="4 6" id="KW-1133">Transmembrane helix</keyword>
<evidence type="ECO:0000256" key="6">
    <source>
        <dbReference type="SAM" id="Phobius"/>
    </source>
</evidence>
<dbReference type="PANTHER" id="PTHR30474:SF1">
    <property type="entry name" value="PEPTIDOGLYCAN GLYCOSYLTRANSFERASE MRDB"/>
    <property type="match status" value="1"/>
</dbReference>
<gene>
    <name evidence="7" type="ORF">RUMCAL_02646</name>
</gene>
<evidence type="ECO:0000313" key="7">
    <source>
        <dbReference type="EMBL" id="ERJ91215.1"/>
    </source>
</evidence>
<keyword evidence="5 6" id="KW-0472">Membrane</keyword>
<keyword evidence="8" id="KW-1185">Reference proteome</keyword>
<dbReference type="STRING" id="411473.RUMCAL_02646"/>
<dbReference type="PANTHER" id="PTHR30474">
    <property type="entry name" value="CELL CYCLE PROTEIN"/>
    <property type="match status" value="1"/>
</dbReference>
<comment type="subcellular location">
    <subcellularLocation>
        <location evidence="1">Membrane</location>
        <topology evidence="1">Multi-pass membrane protein</topology>
    </subcellularLocation>
</comment>
<dbReference type="Proteomes" id="UP000016662">
    <property type="component" value="Unassembled WGS sequence"/>
</dbReference>